<name>A0A6L2MIQ1_TANCI</name>
<organism evidence="1">
    <name type="scientific">Tanacetum cinerariifolium</name>
    <name type="common">Dalmatian daisy</name>
    <name type="synonym">Chrysanthemum cinerariifolium</name>
    <dbReference type="NCBI Taxonomy" id="118510"/>
    <lineage>
        <taxon>Eukaryota</taxon>
        <taxon>Viridiplantae</taxon>
        <taxon>Streptophyta</taxon>
        <taxon>Embryophyta</taxon>
        <taxon>Tracheophyta</taxon>
        <taxon>Spermatophyta</taxon>
        <taxon>Magnoliopsida</taxon>
        <taxon>eudicotyledons</taxon>
        <taxon>Gunneridae</taxon>
        <taxon>Pentapetalae</taxon>
        <taxon>asterids</taxon>
        <taxon>campanulids</taxon>
        <taxon>Asterales</taxon>
        <taxon>Asteraceae</taxon>
        <taxon>Asteroideae</taxon>
        <taxon>Anthemideae</taxon>
        <taxon>Anthemidinae</taxon>
        <taxon>Tanacetum</taxon>
    </lineage>
</organism>
<proteinExistence type="predicted"/>
<comment type="caution">
    <text evidence="1">The sequence shown here is derived from an EMBL/GenBank/DDBJ whole genome shotgun (WGS) entry which is preliminary data.</text>
</comment>
<dbReference type="AlphaFoldDB" id="A0A6L2MIQ1"/>
<protein>
    <submittedName>
        <fullName evidence="1">Uncharacterized protein</fullName>
    </submittedName>
</protein>
<sequence>MDWIDSYTYGLRFLPPLVRIKMAPLDLVMPSAQNSPDSCLYFYISQGKAYERFQNYTLFCLILSPRMFHSGSTCPRFEEFDDWTSLQKISELVDLESAGLEESKATRIFNGFESLLIPGGWPNSIEFAIRRIISFGSSILTDLPEEELGTRTKRSENHLNGGIDCISSFVPHSNWGSKSTKFDDLLRERRSLVPHLNDNSKPYLDQENLDDIIVYSHSPEQGCDSDGSKEDQVCLDWEVLKKERAGSSAEAECLKQFSFFYDKTGGEQQDGFKENVETPSVWSARPAELAADEICVHGDGGSVGAEEVKARRMQTRLLPSELAKEKGVGITFLDVEEESIECYALIAKPTSRVEDR</sequence>
<dbReference type="EMBL" id="BKCJ010006766">
    <property type="protein sequence ID" value="GEU73831.1"/>
    <property type="molecule type" value="Genomic_DNA"/>
</dbReference>
<reference evidence="1" key="1">
    <citation type="journal article" date="2019" name="Sci. Rep.">
        <title>Draft genome of Tanacetum cinerariifolium, the natural source of mosquito coil.</title>
        <authorList>
            <person name="Yamashiro T."/>
            <person name="Shiraishi A."/>
            <person name="Satake H."/>
            <person name="Nakayama K."/>
        </authorList>
    </citation>
    <scope>NUCLEOTIDE SEQUENCE</scope>
</reference>
<accession>A0A6L2MIQ1</accession>
<evidence type="ECO:0000313" key="1">
    <source>
        <dbReference type="EMBL" id="GEU73831.1"/>
    </source>
</evidence>
<gene>
    <name evidence="1" type="ORF">Tci_045809</name>
</gene>